<proteinExistence type="predicted"/>
<dbReference type="EMBL" id="GISG01034829">
    <property type="protein sequence ID" value="MBA4621661.1"/>
    <property type="molecule type" value="Transcribed_RNA"/>
</dbReference>
<organism evidence="1">
    <name type="scientific">Opuntia streptacantha</name>
    <name type="common">Prickly pear cactus</name>
    <name type="synonym">Opuntia cardona</name>
    <dbReference type="NCBI Taxonomy" id="393608"/>
    <lineage>
        <taxon>Eukaryota</taxon>
        <taxon>Viridiplantae</taxon>
        <taxon>Streptophyta</taxon>
        <taxon>Embryophyta</taxon>
        <taxon>Tracheophyta</taxon>
        <taxon>Spermatophyta</taxon>
        <taxon>Magnoliopsida</taxon>
        <taxon>eudicotyledons</taxon>
        <taxon>Gunneridae</taxon>
        <taxon>Pentapetalae</taxon>
        <taxon>Caryophyllales</taxon>
        <taxon>Cactineae</taxon>
        <taxon>Cactaceae</taxon>
        <taxon>Opuntioideae</taxon>
        <taxon>Opuntia</taxon>
    </lineage>
</organism>
<protein>
    <submittedName>
        <fullName evidence="1">Uncharacterized protein</fullName>
    </submittedName>
</protein>
<reference evidence="1" key="1">
    <citation type="journal article" date="2013" name="J. Plant Res.">
        <title>Effect of fungi and light on seed germination of three Opuntia species from semiarid lands of central Mexico.</title>
        <authorList>
            <person name="Delgado-Sanchez P."/>
            <person name="Jimenez-Bremont J.F."/>
            <person name="Guerrero-Gonzalez Mde L."/>
            <person name="Flores J."/>
        </authorList>
    </citation>
    <scope>NUCLEOTIDE SEQUENCE</scope>
    <source>
        <tissue evidence="1">Cladode</tissue>
    </source>
</reference>
<dbReference type="AlphaFoldDB" id="A0A7C9CM57"/>
<evidence type="ECO:0000313" key="1">
    <source>
        <dbReference type="EMBL" id="MBA4621661.1"/>
    </source>
</evidence>
<accession>A0A7C9CM57</accession>
<sequence>MFTSLRQKSRQLCMGLGTRNKSIIKEKGQHTRVELAANAKGEANSTRNSTGLLGVRTTLNYRRYLLQMLQSGWISRGERIGRGLSVLHLHILRHFSGIKLKLTNPKRFRRLGFALGSRSVSLASRSELSR</sequence>
<name>A0A7C9CM57_OPUST</name>
<reference evidence="1" key="2">
    <citation type="submission" date="2020-07" db="EMBL/GenBank/DDBJ databases">
        <authorList>
            <person name="Vera ALvarez R."/>
            <person name="Arias-Moreno D.M."/>
            <person name="Jimenez-Jacinto V."/>
            <person name="Jimenez-Bremont J.F."/>
            <person name="Swaminathan K."/>
            <person name="Moose S.P."/>
            <person name="Guerrero-Gonzalez M.L."/>
            <person name="Marino-Ramirez L."/>
            <person name="Landsman D."/>
            <person name="Rodriguez-Kessler M."/>
            <person name="Delgado-Sanchez P."/>
        </authorList>
    </citation>
    <scope>NUCLEOTIDE SEQUENCE</scope>
    <source>
        <tissue evidence="1">Cladode</tissue>
    </source>
</reference>